<dbReference type="PANTHER" id="PTHR43391:SF26">
    <property type="entry name" value="BLL7251 PROTEIN"/>
    <property type="match status" value="1"/>
</dbReference>
<name>A0ABV8XHL0_9DEIO</name>
<dbReference type="EC" id="1.-.-.-" evidence="4"/>
<evidence type="ECO:0000256" key="3">
    <source>
        <dbReference type="SAM" id="MobiDB-lite"/>
    </source>
</evidence>
<dbReference type="SUPFAM" id="SSF51735">
    <property type="entry name" value="NAD(P)-binding Rossmann-fold domains"/>
    <property type="match status" value="1"/>
</dbReference>
<keyword evidence="2 4" id="KW-0560">Oxidoreductase</keyword>
<comment type="caution">
    <text evidence="4">The sequence shown here is derived from an EMBL/GenBank/DDBJ whole genome shotgun (WGS) entry which is preliminary data.</text>
</comment>
<gene>
    <name evidence="4" type="ORF">ACFOZ9_02570</name>
</gene>
<dbReference type="PRINTS" id="PR00081">
    <property type="entry name" value="GDHRDH"/>
</dbReference>
<dbReference type="RefSeq" id="WP_380036090.1">
    <property type="nucleotide sequence ID" value="NZ_JBHSEH010000004.1"/>
</dbReference>
<proteinExistence type="inferred from homology"/>
<feature type="region of interest" description="Disordered" evidence="3">
    <location>
        <begin position="247"/>
        <end position="266"/>
    </location>
</feature>
<organism evidence="4 5">
    <name type="scientific">Deinococcus navajonensis</name>
    <dbReference type="NCBI Taxonomy" id="309884"/>
    <lineage>
        <taxon>Bacteria</taxon>
        <taxon>Thermotogati</taxon>
        <taxon>Deinococcota</taxon>
        <taxon>Deinococci</taxon>
        <taxon>Deinococcales</taxon>
        <taxon>Deinococcaceae</taxon>
        <taxon>Deinococcus</taxon>
    </lineage>
</organism>
<evidence type="ECO:0000313" key="5">
    <source>
        <dbReference type="Proteomes" id="UP001595998"/>
    </source>
</evidence>
<feature type="compositionally biased region" description="Basic and acidic residues" evidence="3">
    <location>
        <begin position="257"/>
        <end position="266"/>
    </location>
</feature>
<dbReference type="CDD" id="cd05233">
    <property type="entry name" value="SDR_c"/>
    <property type="match status" value="1"/>
</dbReference>
<sequence>MELRNKVAVVTGAASGIGLALATRLRDEGAAVVASDLNEERGAAEAARLGVRFVAADVGQDAGVQGLIDNVLGQEGRIDLFCSNAGLAVGHGLEPLDRLWDLSFRVNVMSHVWAARHVLPHMLERGEGALLQTVSAAGLLTEVHSAPYAVTKHEAMAFAEWLAITYGDRGIQVSALCPEWVQTPLIEHAPHLQATAISAGDVAQAAVDGLRRGDFLITTHPMTLKAFKSRATTHDRWLGRVRQLSQQTREQLGGREAFPDKSRQGD</sequence>
<protein>
    <submittedName>
        <fullName evidence="4">SDR family NAD(P)-dependent oxidoreductase</fullName>
        <ecNumber evidence="4">1.-.-.-</ecNumber>
    </submittedName>
</protein>
<dbReference type="PANTHER" id="PTHR43391">
    <property type="entry name" value="RETINOL DEHYDROGENASE-RELATED"/>
    <property type="match status" value="1"/>
</dbReference>
<dbReference type="GO" id="GO:0016491">
    <property type="term" value="F:oxidoreductase activity"/>
    <property type="evidence" value="ECO:0007669"/>
    <property type="project" value="UniProtKB-KW"/>
</dbReference>
<dbReference type="Gene3D" id="3.40.50.720">
    <property type="entry name" value="NAD(P)-binding Rossmann-like Domain"/>
    <property type="match status" value="1"/>
</dbReference>
<dbReference type="InterPro" id="IPR036291">
    <property type="entry name" value="NAD(P)-bd_dom_sf"/>
</dbReference>
<dbReference type="Pfam" id="PF00106">
    <property type="entry name" value="adh_short"/>
    <property type="match status" value="1"/>
</dbReference>
<dbReference type="InterPro" id="IPR002347">
    <property type="entry name" value="SDR_fam"/>
</dbReference>
<keyword evidence="5" id="KW-1185">Reference proteome</keyword>
<dbReference type="EMBL" id="JBHSEH010000004">
    <property type="protein sequence ID" value="MFC4425079.1"/>
    <property type="molecule type" value="Genomic_DNA"/>
</dbReference>
<dbReference type="Proteomes" id="UP001595998">
    <property type="component" value="Unassembled WGS sequence"/>
</dbReference>
<evidence type="ECO:0000256" key="2">
    <source>
        <dbReference type="ARBA" id="ARBA00023002"/>
    </source>
</evidence>
<evidence type="ECO:0000256" key="1">
    <source>
        <dbReference type="ARBA" id="ARBA00006484"/>
    </source>
</evidence>
<evidence type="ECO:0000313" key="4">
    <source>
        <dbReference type="EMBL" id="MFC4425079.1"/>
    </source>
</evidence>
<comment type="similarity">
    <text evidence="1">Belongs to the short-chain dehydrogenases/reductases (SDR) family.</text>
</comment>
<reference evidence="5" key="1">
    <citation type="journal article" date="2019" name="Int. J. Syst. Evol. Microbiol.">
        <title>The Global Catalogue of Microorganisms (GCM) 10K type strain sequencing project: providing services to taxonomists for standard genome sequencing and annotation.</title>
        <authorList>
            <consortium name="The Broad Institute Genomics Platform"/>
            <consortium name="The Broad Institute Genome Sequencing Center for Infectious Disease"/>
            <person name="Wu L."/>
            <person name="Ma J."/>
        </authorList>
    </citation>
    <scope>NUCLEOTIDE SEQUENCE [LARGE SCALE GENOMIC DNA]</scope>
    <source>
        <strain evidence="5">CCUG 56029</strain>
    </source>
</reference>
<accession>A0ABV8XHL0</accession>